<evidence type="ECO:0000313" key="4">
    <source>
        <dbReference type="RefSeq" id="XP_015036672.2"/>
    </source>
</evidence>
<dbReference type="AlphaFoldDB" id="A0A6I8VAJ2"/>
<feature type="region of interest" description="Disordered" evidence="2">
    <location>
        <begin position="59"/>
        <end position="161"/>
    </location>
</feature>
<feature type="compositionally biased region" description="Polar residues" evidence="2">
    <location>
        <begin position="66"/>
        <end position="83"/>
    </location>
</feature>
<keyword evidence="1" id="KW-0175">Coiled coil</keyword>
<reference evidence="4" key="1">
    <citation type="submission" date="2025-08" db="UniProtKB">
        <authorList>
            <consortium name="RefSeq"/>
        </authorList>
    </citation>
    <scope>IDENTIFICATION</scope>
    <source>
        <strain evidence="4">MV-25-SWS-2005</strain>
        <tissue evidence="4">Whole body</tissue>
    </source>
</reference>
<dbReference type="ExpressionAtlas" id="A0A6I8VAJ2">
    <property type="expression patterns" value="baseline"/>
</dbReference>
<sequence length="363" mass="40858">MEARALSEGQVGIEMSKEFIQFGQGSPAGLEEFGPLTEKSPRAMQNQEQEKQIMVEAVEAEEDQSSVDGKQQESQDCAENDLTNAEPGLEIPVEKSSENYSETEYECSSLIEIEIASEESKEETLTAEERAKMKEKEAKEQAKKESAMAKEERKLKEKQLKEAKRREKLNVLLEEARSLGKSPKPEVPATEASPEAKPQSPPGDVAGAKKKTKKAKKAAKWRVDSAKMEEDIQQFLEAIKALEKKQREADRQEAEEAAAIVIENEHMRGWNSVLKELGQTSTFSAATASLSAAQLSSAPRLVVRAILHRVAKMEYKNQLHVLEETYQYRSSLLKRLKLDMRSNYKRELQELSAAYKKSKPQRI</sequence>
<feature type="compositionally biased region" description="Basic and acidic residues" evidence="2">
    <location>
        <begin position="118"/>
        <end position="161"/>
    </location>
</feature>
<dbReference type="RefSeq" id="XP_015036672.2">
    <property type="nucleotide sequence ID" value="XM_015181186.2"/>
</dbReference>
<dbReference type="InParanoid" id="A0A6I8VAJ2"/>
<protein>
    <submittedName>
        <fullName evidence="4">Neurofilament medium polypeptide isoform X1</fullName>
    </submittedName>
</protein>
<keyword evidence="3" id="KW-1185">Reference proteome</keyword>
<evidence type="ECO:0000256" key="1">
    <source>
        <dbReference type="SAM" id="Coils"/>
    </source>
</evidence>
<feature type="region of interest" description="Disordered" evidence="2">
    <location>
        <begin position="174"/>
        <end position="217"/>
    </location>
</feature>
<dbReference type="Proteomes" id="UP000001819">
    <property type="component" value="Chromosome 4"/>
</dbReference>
<organism evidence="3 4">
    <name type="scientific">Drosophila pseudoobscura pseudoobscura</name>
    <name type="common">Fruit fly</name>
    <dbReference type="NCBI Taxonomy" id="46245"/>
    <lineage>
        <taxon>Eukaryota</taxon>
        <taxon>Metazoa</taxon>
        <taxon>Ecdysozoa</taxon>
        <taxon>Arthropoda</taxon>
        <taxon>Hexapoda</taxon>
        <taxon>Insecta</taxon>
        <taxon>Pterygota</taxon>
        <taxon>Neoptera</taxon>
        <taxon>Endopterygota</taxon>
        <taxon>Diptera</taxon>
        <taxon>Brachycera</taxon>
        <taxon>Muscomorpha</taxon>
        <taxon>Ephydroidea</taxon>
        <taxon>Drosophilidae</taxon>
        <taxon>Drosophila</taxon>
        <taxon>Sophophora</taxon>
    </lineage>
</organism>
<feature type="coiled-coil region" evidence="1">
    <location>
        <begin position="225"/>
        <end position="255"/>
    </location>
</feature>
<evidence type="ECO:0000313" key="3">
    <source>
        <dbReference type="Proteomes" id="UP000001819"/>
    </source>
</evidence>
<gene>
    <name evidence="4" type="primary">w-cup</name>
</gene>
<feature type="compositionally biased region" description="Basic residues" evidence="2">
    <location>
        <begin position="208"/>
        <end position="217"/>
    </location>
</feature>
<evidence type="ECO:0000256" key="2">
    <source>
        <dbReference type="SAM" id="MobiDB-lite"/>
    </source>
</evidence>
<accession>A0A6I8VAJ2</accession>
<proteinExistence type="predicted"/>
<name>A0A6I8VAJ2_DROPS</name>